<keyword evidence="2" id="KW-1185">Reference proteome</keyword>
<name>A0A9P6K3G1_9FUNG</name>
<evidence type="ECO:0000313" key="2">
    <source>
        <dbReference type="Proteomes" id="UP000723463"/>
    </source>
</evidence>
<reference evidence="1" key="1">
    <citation type="journal article" date="2020" name="Fungal Divers.">
        <title>Resolving the Mortierellaceae phylogeny through synthesis of multi-gene phylogenetics and phylogenomics.</title>
        <authorList>
            <person name="Vandepol N."/>
            <person name="Liber J."/>
            <person name="Desiro A."/>
            <person name="Na H."/>
            <person name="Kennedy M."/>
            <person name="Barry K."/>
            <person name="Grigoriev I.V."/>
            <person name="Miller A.N."/>
            <person name="O'Donnell K."/>
            <person name="Stajich J.E."/>
            <person name="Bonito G."/>
        </authorList>
    </citation>
    <scope>NUCLEOTIDE SEQUENCE</scope>
    <source>
        <strain evidence="1">NRRL 2591</strain>
    </source>
</reference>
<organism evidence="1 2">
    <name type="scientific">Mortierella hygrophila</name>
    <dbReference type="NCBI Taxonomy" id="979708"/>
    <lineage>
        <taxon>Eukaryota</taxon>
        <taxon>Fungi</taxon>
        <taxon>Fungi incertae sedis</taxon>
        <taxon>Mucoromycota</taxon>
        <taxon>Mortierellomycotina</taxon>
        <taxon>Mortierellomycetes</taxon>
        <taxon>Mortierellales</taxon>
        <taxon>Mortierellaceae</taxon>
        <taxon>Mortierella</taxon>
    </lineage>
</organism>
<dbReference type="AlphaFoldDB" id="A0A9P6K3G1"/>
<sequence>MQRTRNQYLTSFESTHQSLFLSSVVMDFHQDELDMSVPDHNQHQQHQHLFLTPTATSTSSDNVEEDNDDLSNLDDQFMALEIDTPQDLPQDPSQDYQPQEAMVVAGTTSFFADTSGSSGFFAGPPASPYGYNGQHFYCDGFEYYDDEHHYSIGGSIHLHDTPMTPADYTHTSTSTSPKLER</sequence>
<evidence type="ECO:0000313" key="1">
    <source>
        <dbReference type="EMBL" id="KAF9544526.1"/>
    </source>
</evidence>
<proteinExistence type="predicted"/>
<comment type="caution">
    <text evidence="1">The sequence shown here is derived from an EMBL/GenBank/DDBJ whole genome shotgun (WGS) entry which is preliminary data.</text>
</comment>
<protein>
    <submittedName>
        <fullName evidence="1">Uncharacterized protein</fullName>
    </submittedName>
</protein>
<dbReference type="Proteomes" id="UP000723463">
    <property type="component" value="Unassembled WGS sequence"/>
</dbReference>
<accession>A0A9P6K3G1</accession>
<dbReference type="EMBL" id="JAAAXW010000089">
    <property type="protein sequence ID" value="KAF9544526.1"/>
    <property type="molecule type" value="Genomic_DNA"/>
</dbReference>
<gene>
    <name evidence="1" type="ORF">EC957_011922</name>
</gene>